<comment type="function">
    <text evidence="9">An essential GTPase which binds GTP, GDP and possibly (p)ppGpp with moderate affinity, with high nucleotide exchange rates and a fairly low GTP hydrolysis rate. Plays a role in control of the cell cycle, stress response, ribosome biogenesis and in those bacteria that undergo differentiation, in morphogenesis control.</text>
</comment>
<keyword evidence="5 9" id="KW-0547">Nucleotide-binding</keyword>
<dbReference type="GO" id="GO:0005737">
    <property type="term" value="C:cytoplasm"/>
    <property type="evidence" value="ECO:0007669"/>
    <property type="project" value="UniProtKB-SubCell"/>
</dbReference>
<dbReference type="InterPro" id="IPR036726">
    <property type="entry name" value="GTP1_OBG_dom_sf"/>
</dbReference>
<dbReference type="EC" id="3.6.5.-" evidence="9"/>
<feature type="compositionally biased region" description="Basic and acidic residues" evidence="10">
    <location>
        <begin position="438"/>
        <end position="449"/>
    </location>
</feature>
<dbReference type="GO" id="GO:0000287">
    <property type="term" value="F:magnesium ion binding"/>
    <property type="evidence" value="ECO:0007669"/>
    <property type="project" value="InterPro"/>
</dbReference>
<keyword evidence="6 9" id="KW-0378">Hydrolase</keyword>
<keyword evidence="8 9" id="KW-0342">GTP-binding</keyword>
<feature type="binding site" evidence="9">
    <location>
        <begin position="311"/>
        <end position="313"/>
    </location>
    <ligand>
        <name>GTP</name>
        <dbReference type="ChEBI" id="CHEBI:37565"/>
    </ligand>
</feature>
<comment type="similarity">
    <text evidence="2 9">Belongs to the TRAFAC class OBG-HflX-like GTPase superfamily. OBG GTPase family.</text>
</comment>
<gene>
    <name evidence="9" type="primary">obg</name>
    <name evidence="14" type="ORF">SAMN05216252_11958</name>
</gene>
<evidence type="ECO:0000259" key="11">
    <source>
        <dbReference type="PROSITE" id="PS51710"/>
    </source>
</evidence>
<evidence type="ECO:0000256" key="8">
    <source>
        <dbReference type="ARBA" id="ARBA00023134"/>
    </source>
</evidence>
<evidence type="ECO:0000256" key="9">
    <source>
        <dbReference type="HAMAP-Rule" id="MF_01454"/>
    </source>
</evidence>
<dbReference type="PROSITE" id="PS51881">
    <property type="entry name" value="OCT"/>
    <property type="match status" value="1"/>
</dbReference>
<dbReference type="HAMAP" id="MF_01454">
    <property type="entry name" value="GTPase_Obg"/>
    <property type="match status" value="1"/>
</dbReference>
<proteinExistence type="inferred from homology"/>
<dbReference type="InterPro" id="IPR006074">
    <property type="entry name" value="GTP1-OBG_CS"/>
</dbReference>
<evidence type="ECO:0000256" key="6">
    <source>
        <dbReference type="ARBA" id="ARBA00022801"/>
    </source>
</evidence>
<dbReference type="NCBIfam" id="TIGR03595">
    <property type="entry name" value="Obg_CgtA_exten"/>
    <property type="match status" value="1"/>
</dbReference>
<evidence type="ECO:0000259" key="13">
    <source>
        <dbReference type="PROSITE" id="PS51883"/>
    </source>
</evidence>
<evidence type="ECO:0000313" key="15">
    <source>
        <dbReference type="Proteomes" id="UP000198280"/>
    </source>
</evidence>
<dbReference type="SUPFAM" id="SSF52540">
    <property type="entry name" value="P-loop containing nucleoside triphosphate hydrolases"/>
    <property type="match status" value="1"/>
</dbReference>
<dbReference type="Gene3D" id="2.70.210.12">
    <property type="entry name" value="GTP1/OBG domain"/>
    <property type="match status" value="1"/>
</dbReference>
<organism evidence="14 15">
    <name type="scientific">Actinacidiphila glaucinigra</name>
    <dbReference type="NCBI Taxonomy" id="235986"/>
    <lineage>
        <taxon>Bacteria</taxon>
        <taxon>Bacillati</taxon>
        <taxon>Actinomycetota</taxon>
        <taxon>Actinomycetes</taxon>
        <taxon>Kitasatosporales</taxon>
        <taxon>Streptomycetaceae</taxon>
        <taxon>Actinacidiphila</taxon>
    </lineage>
</organism>
<feature type="binding site" evidence="9">
    <location>
        <begin position="166"/>
        <end position="173"/>
    </location>
    <ligand>
        <name>GTP</name>
        <dbReference type="ChEBI" id="CHEBI:37565"/>
    </ligand>
</feature>
<dbReference type="InterPro" id="IPR027417">
    <property type="entry name" value="P-loop_NTPase"/>
</dbReference>
<dbReference type="InterPro" id="IPR006169">
    <property type="entry name" value="GTP1_OBG_dom"/>
</dbReference>
<dbReference type="InterPro" id="IPR045086">
    <property type="entry name" value="OBG_GTPase"/>
</dbReference>
<evidence type="ECO:0000256" key="5">
    <source>
        <dbReference type="ARBA" id="ARBA00022741"/>
    </source>
</evidence>
<dbReference type="Proteomes" id="UP000198280">
    <property type="component" value="Unassembled WGS sequence"/>
</dbReference>
<feature type="binding site" evidence="9">
    <location>
        <begin position="282"/>
        <end position="285"/>
    </location>
    <ligand>
        <name>GTP</name>
        <dbReference type="ChEBI" id="CHEBI:37565"/>
    </ligand>
</feature>
<feature type="compositionally biased region" description="Basic and acidic residues" evidence="10">
    <location>
        <begin position="456"/>
        <end position="467"/>
    </location>
</feature>
<dbReference type="InterPro" id="IPR036346">
    <property type="entry name" value="GTP-bd_prot_GTP1/OBG_C_sf"/>
</dbReference>
<accession>A0A239LF42</accession>
<dbReference type="FunFam" id="2.70.210.12:FF:000001">
    <property type="entry name" value="GTPase Obg"/>
    <property type="match status" value="1"/>
</dbReference>
<evidence type="ECO:0000256" key="2">
    <source>
        <dbReference type="ARBA" id="ARBA00007699"/>
    </source>
</evidence>
<comment type="subcellular location">
    <subcellularLocation>
        <location evidence="9">Cytoplasm</location>
    </subcellularLocation>
</comment>
<dbReference type="GO" id="GO:0042254">
    <property type="term" value="P:ribosome biogenesis"/>
    <property type="evidence" value="ECO:0007669"/>
    <property type="project" value="UniProtKB-UniRule"/>
</dbReference>
<keyword evidence="4 9" id="KW-0479">Metal-binding</keyword>
<dbReference type="InterPro" id="IPR015349">
    <property type="entry name" value="OCT_dom"/>
</dbReference>
<dbReference type="CDD" id="cd01898">
    <property type="entry name" value="Obg"/>
    <property type="match status" value="1"/>
</dbReference>
<feature type="domain" description="Obg" evidence="13">
    <location>
        <begin position="2"/>
        <end position="159"/>
    </location>
</feature>
<evidence type="ECO:0000256" key="1">
    <source>
        <dbReference type="ARBA" id="ARBA00001946"/>
    </source>
</evidence>
<dbReference type="SUPFAM" id="SSF102741">
    <property type="entry name" value="Obg GTP-binding protein C-terminal domain"/>
    <property type="match status" value="1"/>
</dbReference>
<dbReference type="PANTHER" id="PTHR11702">
    <property type="entry name" value="DEVELOPMENTALLY REGULATED GTP-BINDING PROTEIN-RELATED"/>
    <property type="match status" value="1"/>
</dbReference>
<dbReference type="Pfam" id="PF01926">
    <property type="entry name" value="MMR_HSR1"/>
    <property type="match status" value="1"/>
</dbReference>
<feature type="region of interest" description="Disordered" evidence="10">
    <location>
        <begin position="59"/>
        <end position="85"/>
    </location>
</feature>
<feature type="domain" description="OCT" evidence="12">
    <location>
        <begin position="348"/>
        <end position="429"/>
    </location>
</feature>
<dbReference type="InterPro" id="IPR006073">
    <property type="entry name" value="GTP-bd"/>
</dbReference>
<feature type="binding site" evidence="9">
    <location>
        <begin position="212"/>
        <end position="215"/>
    </location>
    <ligand>
        <name>GTP</name>
        <dbReference type="ChEBI" id="CHEBI:37565"/>
    </ligand>
</feature>
<dbReference type="InterPro" id="IPR014100">
    <property type="entry name" value="GTP-bd_Obg/CgtA"/>
</dbReference>
<dbReference type="OrthoDB" id="9807318at2"/>
<sequence>MTTFVDRVELHVAAGSGGHGCASVHREKFKPLGGPDGGNGGRGGDVTLVVDQSVTTLIDYHHHPHRKATNGKPGEGGNRSGKDGTDLVLLVPDGTVVMDSRGNVLADLVGHGTTFIAGQGGRGGLGNAALASARRKAPGFALLGVPGQSRDLVLELKTVADVALVGYPSAGKSSLISVLSAAKPKIADYPFTTLVPNLGVVTAGSTVFTVADVPGLIPGASEGRGLGLEFLRHVERCSVLVHVLDTATLESDRDPLSDLDIIEAELRAYGGLEDRPRVVVLNKVDIPDGQDLADMVRPDLEARGYRVFEVSAVAHKGLNELSYALGGIVAEARAAQPVQEATRIVIRPKAVDDSGFTVTAEEGLYRVRGEKPERWVRQTDFANDEAVGYLADRLARLGVEEELVKAGAREGDEVVIGPEDDAVVFDWEPSVAAGAEMLGRRGEDHRFDTPRPAAQRRKDRDAERDDAQEQFEGFDPFES</sequence>
<dbReference type="PRINTS" id="PR00326">
    <property type="entry name" value="GTP1OBG"/>
</dbReference>
<dbReference type="Pfam" id="PF01018">
    <property type="entry name" value="GTP1_OBG"/>
    <property type="match status" value="1"/>
</dbReference>
<name>A0A239LF42_9ACTN</name>
<dbReference type="NCBIfam" id="NF008954">
    <property type="entry name" value="PRK12296.1"/>
    <property type="match status" value="1"/>
</dbReference>
<dbReference type="PANTHER" id="PTHR11702:SF31">
    <property type="entry name" value="MITOCHONDRIAL RIBOSOME-ASSOCIATED GTPASE 2"/>
    <property type="match status" value="1"/>
</dbReference>
<comment type="subunit">
    <text evidence="9">Monomer.</text>
</comment>
<dbReference type="RefSeq" id="WP_089226914.1">
    <property type="nucleotide sequence ID" value="NZ_FZOF01000019.1"/>
</dbReference>
<evidence type="ECO:0000256" key="3">
    <source>
        <dbReference type="ARBA" id="ARBA00022490"/>
    </source>
</evidence>
<keyword evidence="7 9" id="KW-0460">Magnesium</keyword>
<dbReference type="AlphaFoldDB" id="A0A239LF42"/>
<evidence type="ECO:0000256" key="10">
    <source>
        <dbReference type="SAM" id="MobiDB-lite"/>
    </source>
</evidence>
<dbReference type="PROSITE" id="PS51710">
    <property type="entry name" value="G_OBG"/>
    <property type="match status" value="1"/>
</dbReference>
<dbReference type="Gene3D" id="3.40.50.300">
    <property type="entry name" value="P-loop containing nucleotide triphosphate hydrolases"/>
    <property type="match status" value="1"/>
</dbReference>
<dbReference type="Gene3D" id="3.30.300.350">
    <property type="entry name" value="GTP-binding protein OBG, C-terminal domain"/>
    <property type="match status" value="1"/>
</dbReference>
<dbReference type="InterPro" id="IPR031167">
    <property type="entry name" value="G_OBG"/>
</dbReference>
<evidence type="ECO:0000313" key="14">
    <source>
        <dbReference type="EMBL" id="SNT28134.1"/>
    </source>
</evidence>
<evidence type="ECO:0000256" key="7">
    <source>
        <dbReference type="ARBA" id="ARBA00022842"/>
    </source>
</evidence>
<feature type="binding site" evidence="9">
    <location>
        <position position="173"/>
    </location>
    <ligand>
        <name>Mg(2+)</name>
        <dbReference type="ChEBI" id="CHEBI:18420"/>
    </ligand>
</feature>
<dbReference type="PROSITE" id="PS51883">
    <property type="entry name" value="OBG"/>
    <property type="match status" value="1"/>
</dbReference>
<feature type="region of interest" description="Disordered" evidence="10">
    <location>
        <begin position="436"/>
        <end position="479"/>
    </location>
</feature>
<evidence type="ECO:0000256" key="4">
    <source>
        <dbReference type="ARBA" id="ARBA00022723"/>
    </source>
</evidence>
<evidence type="ECO:0000259" key="12">
    <source>
        <dbReference type="PROSITE" id="PS51881"/>
    </source>
</evidence>
<keyword evidence="15" id="KW-1185">Reference proteome</keyword>
<dbReference type="NCBIfam" id="NF008955">
    <property type="entry name" value="PRK12297.1"/>
    <property type="match status" value="1"/>
</dbReference>
<dbReference type="PROSITE" id="PS00905">
    <property type="entry name" value="GTP1_OBG"/>
    <property type="match status" value="1"/>
</dbReference>
<dbReference type="GO" id="GO:0003924">
    <property type="term" value="F:GTPase activity"/>
    <property type="evidence" value="ECO:0007669"/>
    <property type="project" value="UniProtKB-UniRule"/>
</dbReference>
<dbReference type="NCBIfam" id="TIGR02729">
    <property type="entry name" value="Obg_CgtA"/>
    <property type="match status" value="1"/>
</dbReference>
<comment type="cofactor">
    <cofactor evidence="1 9">
        <name>Mg(2+)</name>
        <dbReference type="ChEBI" id="CHEBI:18420"/>
    </cofactor>
</comment>
<dbReference type="SUPFAM" id="SSF82051">
    <property type="entry name" value="Obg GTP-binding protein N-terminal domain"/>
    <property type="match status" value="1"/>
</dbReference>
<dbReference type="EMBL" id="FZOF01000019">
    <property type="protein sequence ID" value="SNT28134.1"/>
    <property type="molecule type" value="Genomic_DNA"/>
</dbReference>
<feature type="domain" description="OBG-type G" evidence="11">
    <location>
        <begin position="160"/>
        <end position="330"/>
    </location>
</feature>
<dbReference type="NCBIfam" id="NF008956">
    <property type="entry name" value="PRK12299.1"/>
    <property type="match status" value="1"/>
</dbReference>
<feature type="binding site" evidence="9">
    <location>
        <position position="193"/>
    </location>
    <ligand>
        <name>Mg(2+)</name>
        <dbReference type="ChEBI" id="CHEBI:18420"/>
    </ligand>
</feature>
<feature type="binding site" evidence="9">
    <location>
        <begin position="191"/>
        <end position="195"/>
    </location>
    <ligand>
        <name>GTP</name>
        <dbReference type="ChEBI" id="CHEBI:37565"/>
    </ligand>
</feature>
<reference evidence="14 15" key="1">
    <citation type="submission" date="2017-06" db="EMBL/GenBank/DDBJ databases">
        <authorList>
            <person name="Kim H.J."/>
            <person name="Triplett B.A."/>
        </authorList>
    </citation>
    <scope>NUCLEOTIDE SEQUENCE [LARGE SCALE GENOMIC DNA]</scope>
    <source>
        <strain evidence="14 15">CGMCC 4.1858</strain>
    </source>
</reference>
<dbReference type="GO" id="GO:0005525">
    <property type="term" value="F:GTP binding"/>
    <property type="evidence" value="ECO:0007669"/>
    <property type="project" value="UniProtKB-UniRule"/>
</dbReference>
<keyword evidence="3 9" id="KW-0963">Cytoplasm</keyword>
<dbReference type="Pfam" id="PF09269">
    <property type="entry name" value="DUF1967"/>
    <property type="match status" value="1"/>
</dbReference>
<protein>
    <recommendedName>
        <fullName evidence="9">GTPase Obg</fullName>
        <ecNumber evidence="9">3.6.5.-</ecNumber>
    </recommendedName>
    <alternativeName>
        <fullName evidence="9">GTP-binding protein Obg</fullName>
    </alternativeName>
</protein>